<evidence type="ECO:0000313" key="4">
    <source>
        <dbReference type="Proteomes" id="UP000186666"/>
    </source>
</evidence>
<reference evidence="3 4" key="1">
    <citation type="submission" date="2017-01" db="EMBL/GenBank/DDBJ databases">
        <authorList>
            <person name="Varghese N."/>
            <person name="Submissions S."/>
        </authorList>
    </citation>
    <scope>NUCLEOTIDE SEQUENCE [LARGE SCALE GENOMIC DNA]</scope>
    <source>
        <strain evidence="3 4">ATCC 23464</strain>
    </source>
</reference>
<accession>A0ABY1JN23</accession>
<proteinExistence type="predicted"/>
<protein>
    <submittedName>
        <fullName evidence="3">Copper amine oxidase N-terminal domain-containing protein</fullName>
    </submittedName>
</protein>
<feature type="compositionally biased region" description="Low complexity" evidence="1">
    <location>
        <begin position="123"/>
        <end position="132"/>
    </location>
</feature>
<dbReference type="Proteomes" id="UP000186666">
    <property type="component" value="Unassembled WGS sequence"/>
</dbReference>
<organism evidence="3 4">
    <name type="scientific">Paenibacillus macquariensis</name>
    <dbReference type="NCBI Taxonomy" id="948756"/>
    <lineage>
        <taxon>Bacteria</taxon>
        <taxon>Bacillati</taxon>
        <taxon>Bacillota</taxon>
        <taxon>Bacilli</taxon>
        <taxon>Bacillales</taxon>
        <taxon>Paenibacillaceae</taxon>
        <taxon>Paenibacillus</taxon>
    </lineage>
</organism>
<feature type="compositionally biased region" description="Polar residues" evidence="1">
    <location>
        <begin position="140"/>
        <end position="157"/>
    </location>
</feature>
<evidence type="ECO:0000256" key="1">
    <source>
        <dbReference type="SAM" id="MobiDB-lite"/>
    </source>
</evidence>
<keyword evidence="4" id="KW-1185">Reference proteome</keyword>
<gene>
    <name evidence="3" type="ORF">SAMN05421578_102179</name>
</gene>
<dbReference type="InterPro" id="IPR012854">
    <property type="entry name" value="Cu_amine_oxidase-like_N"/>
</dbReference>
<feature type="region of interest" description="Disordered" evidence="1">
    <location>
        <begin position="99"/>
        <end position="157"/>
    </location>
</feature>
<sequence>MKRGIELKSLSVKKSGIIVTALLLLLTVFSAGVLAGPSLKKITAYQNSNVKVKVNGIAIDESSPEGPMYTIVYDGHSYVSAKGLAEGMGGTVKWNNSTQTVEVSSGESDLSGSKGIPDKDNSNSENASTSTSKPEKENSNSENASTYTSKSDINTVPGYSSSTNVSTMYNDNKGAASHALTLYLEALKSGDTTKLKSWMKDNTQKNQYGTDSYEASAKSLDSQIKSFRALNESDVIDALVVSGIKEAKAKSFEVNPNNDDSTYSKTLKYLINAKGNGYKGTFGVYFSYMLNKETNKYYMSQLLVY</sequence>
<feature type="compositionally biased region" description="Polar residues" evidence="1">
    <location>
        <begin position="99"/>
        <end position="111"/>
    </location>
</feature>
<evidence type="ECO:0000313" key="3">
    <source>
        <dbReference type="EMBL" id="SIQ47975.1"/>
    </source>
</evidence>
<evidence type="ECO:0000259" key="2">
    <source>
        <dbReference type="Pfam" id="PF07833"/>
    </source>
</evidence>
<feature type="domain" description="Copper amine oxidase-like N-terminal" evidence="2">
    <location>
        <begin position="70"/>
        <end position="109"/>
    </location>
</feature>
<comment type="caution">
    <text evidence="3">The sequence shown here is derived from an EMBL/GenBank/DDBJ whole genome shotgun (WGS) entry which is preliminary data.</text>
</comment>
<dbReference type="EMBL" id="FTNK01000002">
    <property type="protein sequence ID" value="SIQ47975.1"/>
    <property type="molecule type" value="Genomic_DNA"/>
</dbReference>
<dbReference type="Pfam" id="PF07833">
    <property type="entry name" value="Cu_amine_oxidN1"/>
    <property type="match status" value="1"/>
</dbReference>
<name>A0ABY1JN23_9BACL</name>